<organism evidence="1 2">
    <name type="scientific">Aduncisulcus paluster</name>
    <dbReference type="NCBI Taxonomy" id="2918883"/>
    <lineage>
        <taxon>Eukaryota</taxon>
        <taxon>Metamonada</taxon>
        <taxon>Carpediemonas-like organisms</taxon>
        <taxon>Aduncisulcus</taxon>
    </lineage>
</organism>
<dbReference type="Gene3D" id="3.15.10.10">
    <property type="entry name" value="Bactericidal permeability-increasing protein, domain 1"/>
    <property type="match status" value="1"/>
</dbReference>
<name>A0ABQ5KKP0_9EUKA</name>
<proteinExistence type="predicted"/>
<protein>
    <submittedName>
        <fullName evidence="1">Uncharacterized protein</fullName>
    </submittedName>
</protein>
<accession>A0ABQ5KKP0</accession>
<feature type="non-terminal residue" evidence="1">
    <location>
        <position position="204"/>
    </location>
</feature>
<dbReference type="Proteomes" id="UP001057375">
    <property type="component" value="Unassembled WGS sequence"/>
</dbReference>
<dbReference type="EMBL" id="BQXS01010128">
    <property type="protein sequence ID" value="GKT33078.1"/>
    <property type="molecule type" value="Genomic_DNA"/>
</dbReference>
<gene>
    <name evidence="1" type="ORF">ADUPG1_007093</name>
</gene>
<evidence type="ECO:0000313" key="1">
    <source>
        <dbReference type="EMBL" id="GKT33078.1"/>
    </source>
</evidence>
<comment type="caution">
    <text evidence="1">The sequence shown here is derived from an EMBL/GenBank/DDBJ whole genome shotgun (WGS) entry which is preliminary data.</text>
</comment>
<keyword evidence="2" id="KW-1185">Reference proteome</keyword>
<reference evidence="1" key="1">
    <citation type="submission" date="2022-03" db="EMBL/GenBank/DDBJ databases">
        <title>Draft genome sequence of Aduncisulcus paluster, a free-living microaerophilic Fornicata.</title>
        <authorList>
            <person name="Yuyama I."/>
            <person name="Kume K."/>
            <person name="Tamura T."/>
            <person name="Inagaki Y."/>
            <person name="Hashimoto T."/>
        </authorList>
    </citation>
    <scope>NUCLEOTIDE SEQUENCE</scope>
    <source>
        <strain evidence="1">NY0171</strain>
    </source>
</reference>
<evidence type="ECO:0000313" key="2">
    <source>
        <dbReference type="Proteomes" id="UP001057375"/>
    </source>
</evidence>
<sequence length="204" mass="22383">MLFLFFDFSWSVYFAGKQEENYGGVPAVAMTFTIDGLRSYILKEIQPFFDDIMGSFDFPDFTTTLDFGIGKASVSLLNFCINSYNFFPEENIILATYPNEQLLSLQASNAGVKASVDYDVKLLTYPYSHMDGSASLSIGNFGVIGAASAEALPDWDDQTCGNVACGLVPGINLEQFDIKMDDVVIEFIGDSDVILETIANLLDS</sequence>